<proteinExistence type="predicted"/>
<evidence type="ECO:0000259" key="1">
    <source>
        <dbReference type="SMART" id="SM00953"/>
    </source>
</evidence>
<keyword evidence="3" id="KW-1185">Reference proteome</keyword>
<dbReference type="InterPro" id="IPR014914">
    <property type="entry name" value="RES_dom"/>
</dbReference>
<dbReference type="HOGENOM" id="CLU_055251_0_0_5"/>
<dbReference type="KEGG" id="ngg:RG540_CH03600"/>
<gene>
    <name evidence="2" type="ORF">RG540_CH03600</name>
</gene>
<dbReference type="AlphaFoldDB" id="A0A068SK99"/>
<protein>
    <submittedName>
        <fullName evidence="2">RES domain protein</fullName>
    </submittedName>
</protein>
<dbReference type="eggNOG" id="ENOG502Z9NV">
    <property type="taxonomic scope" value="Bacteria"/>
</dbReference>
<dbReference type="PATRIC" id="fig|1028800.3.peg.363"/>
<reference evidence="3" key="1">
    <citation type="journal article" date="2014" name="BMC Genomics">
        <title>Genome sequencing of two Neorhizobium galegae strains reveals a noeT gene responsible for the unusual acetylation of the nodulation factors.</title>
        <authorList>
            <person name="Osterman J."/>
            <person name="Marsh J."/>
            <person name="Laine P.K."/>
            <person name="Zeng Z."/>
            <person name="Alatalo E."/>
            <person name="Sullivan J.T."/>
            <person name="Young J.P."/>
            <person name="Thomas-Oates J."/>
            <person name="Paulin L."/>
            <person name="Lindstrom K."/>
        </authorList>
    </citation>
    <scope>NUCLEOTIDE SEQUENCE [LARGE SCALE GENOMIC DNA]</scope>
    <source>
        <strain evidence="3">HAMBI 540</strain>
    </source>
</reference>
<evidence type="ECO:0000313" key="2">
    <source>
        <dbReference type="EMBL" id="CDN46552.1"/>
    </source>
</evidence>
<dbReference type="SMART" id="SM00953">
    <property type="entry name" value="RES"/>
    <property type="match status" value="1"/>
</dbReference>
<organism evidence="2 3">
    <name type="scientific">Neorhizobium galegae bv. orientalis str. HAMBI 540</name>
    <dbReference type="NCBI Taxonomy" id="1028800"/>
    <lineage>
        <taxon>Bacteria</taxon>
        <taxon>Pseudomonadati</taxon>
        <taxon>Pseudomonadota</taxon>
        <taxon>Alphaproteobacteria</taxon>
        <taxon>Hyphomicrobiales</taxon>
        <taxon>Rhizobiaceae</taxon>
        <taxon>Rhizobium/Agrobacterium group</taxon>
        <taxon>Neorhizobium</taxon>
    </lineage>
</organism>
<name>A0A068SK99_NEOGA</name>
<sequence>MSLFYAADNPILEPPKSNLYVDDFDEWLNWPVYPDWDKGISVFAGHDDGLRGMNFAISRTNPADFLVLQQRLQTENFFQVEPTLEELIAPFLKDIEILLPEAEVWYRARLGESAIFRRFPFAGWESKIVRIPWLDKDIGAPPPPKAGFGRLNRAGVSVMYLASDPYTAVAEIRPHPGHHVSLGGFKSLKTIRLADFSPDISIFATSDARLSLYAVIQAFDRLMSMPVTPDQRTPYLLTQLLAEVLLRHGFDGVRYRSSVSTGSNICIFYPDKFEFVADCSEVRRVEGVAYEMTTVPSELAPGPEDRPYNRRV</sequence>
<dbReference type="EMBL" id="HG938353">
    <property type="protein sequence ID" value="CDN46552.1"/>
    <property type="molecule type" value="Genomic_DNA"/>
</dbReference>
<feature type="domain" description="RES" evidence="1">
    <location>
        <begin position="134"/>
        <end position="279"/>
    </location>
</feature>
<dbReference type="Proteomes" id="UP000028181">
    <property type="component" value="Chromosome I"/>
</dbReference>
<evidence type="ECO:0000313" key="3">
    <source>
        <dbReference type="Proteomes" id="UP000028181"/>
    </source>
</evidence>
<dbReference type="Pfam" id="PF08808">
    <property type="entry name" value="RES"/>
    <property type="match status" value="1"/>
</dbReference>
<accession>A0A068SK99</accession>